<evidence type="ECO:0000313" key="4">
    <source>
        <dbReference type="EMBL" id="SMO43210.1"/>
    </source>
</evidence>
<gene>
    <name evidence="4" type="ORF">SAMN06265348_10278</name>
</gene>
<sequence length="204" mass="22429">MKMHYFKILPVSLIALATICQACNSGGTKDSADSTTSKQTMVHDSTSGDTTDNMKNGTPVNRFLEEAAIGGMVEVEMGKIGQQKASIKSIKEFAAMIEKDHTQANSELSAMASRKGFKLPAELPAAKMEHLNDLNKATGKDFDSYYINMMVEDHISDISLFEGATKSPDTAVSAFARKVLPVLQKHYKQAREISMQFDQNKNKK</sequence>
<dbReference type="EMBL" id="FXTN01000002">
    <property type="protein sequence ID" value="SMO43210.1"/>
    <property type="molecule type" value="Genomic_DNA"/>
</dbReference>
<name>A0A521B929_9SPHI</name>
<feature type="signal peptide" evidence="2">
    <location>
        <begin position="1"/>
        <end position="22"/>
    </location>
</feature>
<protein>
    <submittedName>
        <fullName evidence="4">Putative membrane protein</fullName>
    </submittedName>
</protein>
<dbReference type="InterPro" id="IPR012347">
    <property type="entry name" value="Ferritin-like"/>
</dbReference>
<evidence type="ECO:0000256" key="1">
    <source>
        <dbReference type="SAM" id="MobiDB-lite"/>
    </source>
</evidence>
<feature type="region of interest" description="Disordered" evidence="1">
    <location>
        <begin position="27"/>
        <end position="58"/>
    </location>
</feature>
<keyword evidence="2" id="KW-0732">Signal</keyword>
<reference evidence="4 5" key="1">
    <citation type="submission" date="2017-05" db="EMBL/GenBank/DDBJ databases">
        <authorList>
            <person name="Varghese N."/>
            <person name="Submissions S."/>
        </authorList>
    </citation>
    <scope>NUCLEOTIDE SEQUENCE [LARGE SCALE GENOMIC DNA]</scope>
    <source>
        <strain evidence="4 5">DSM 19036</strain>
    </source>
</reference>
<evidence type="ECO:0000259" key="3">
    <source>
        <dbReference type="Pfam" id="PF13628"/>
    </source>
</evidence>
<dbReference type="Proteomes" id="UP000320300">
    <property type="component" value="Unassembled WGS sequence"/>
</dbReference>
<keyword evidence="5" id="KW-1185">Reference proteome</keyword>
<dbReference type="OrthoDB" id="883203at2"/>
<dbReference type="PANTHER" id="PTHR38593:SF1">
    <property type="entry name" value="BLR2558 PROTEIN"/>
    <property type="match status" value="1"/>
</dbReference>
<evidence type="ECO:0000256" key="2">
    <source>
        <dbReference type="SAM" id="SignalP"/>
    </source>
</evidence>
<evidence type="ECO:0000313" key="5">
    <source>
        <dbReference type="Proteomes" id="UP000320300"/>
    </source>
</evidence>
<dbReference type="RefSeq" id="WP_142526776.1">
    <property type="nucleotide sequence ID" value="NZ_CBCSJO010000003.1"/>
</dbReference>
<dbReference type="PANTHER" id="PTHR38593">
    <property type="entry name" value="BLR2558 PROTEIN"/>
    <property type="match status" value="1"/>
</dbReference>
<proteinExistence type="predicted"/>
<accession>A0A521B929</accession>
<feature type="domain" description="DUF4142" evidence="3">
    <location>
        <begin position="62"/>
        <end position="193"/>
    </location>
</feature>
<dbReference type="Pfam" id="PF13628">
    <property type="entry name" value="DUF4142"/>
    <property type="match status" value="1"/>
</dbReference>
<organism evidence="4 5">
    <name type="scientific">Pedobacter westerhofensis</name>
    <dbReference type="NCBI Taxonomy" id="425512"/>
    <lineage>
        <taxon>Bacteria</taxon>
        <taxon>Pseudomonadati</taxon>
        <taxon>Bacteroidota</taxon>
        <taxon>Sphingobacteriia</taxon>
        <taxon>Sphingobacteriales</taxon>
        <taxon>Sphingobacteriaceae</taxon>
        <taxon>Pedobacter</taxon>
    </lineage>
</organism>
<dbReference type="InterPro" id="IPR025419">
    <property type="entry name" value="DUF4142"/>
</dbReference>
<dbReference type="AlphaFoldDB" id="A0A521B929"/>
<dbReference type="Gene3D" id="1.20.1260.10">
    <property type="match status" value="1"/>
</dbReference>
<feature type="chain" id="PRO_5022204895" evidence="2">
    <location>
        <begin position="23"/>
        <end position="204"/>
    </location>
</feature>